<reference evidence="1" key="1">
    <citation type="submission" date="2020-04" db="EMBL/GenBank/DDBJ databases">
        <title>Comparative genomics of oral phylogroup-2 Treponema strains.</title>
        <authorList>
            <person name="Zeng H."/>
            <person name="Chan Y.K."/>
            <person name="Watt R.M."/>
        </authorList>
    </citation>
    <scope>NUCLEOTIDE SEQUENCE</scope>
    <source>
        <strain evidence="1">OMZ 905</strain>
    </source>
</reference>
<accession>A0A9Q9BNR9</accession>
<dbReference type="InterPro" id="IPR046553">
    <property type="entry name" value="DUF6707"/>
</dbReference>
<dbReference type="Proteomes" id="UP001056981">
    <property type="component" value="Chromosome"/>
</dbReference>
<dbReference type="RefSeq" id="WP_253716091.1">
    <property type="nucleotide sequence ID" value="NZ_CP051522.1"/>
</dbReference>
<organism evidence="1 2">
    <name type="scientific">Treponema denticola</name>
    <dbReference type="NCBI Taxonomy" id="158"/>
    <lineage>
        <taxon>Bacteria</taxon>
        <taxon>Pseudomonadati</taxon>
        <taxon>Spirochaetota</taxon>
        <taxon>Spirochaetia</taxon>
        <taxon>Spirochaetales</taxon>
        <taxon>Treponemataceae</taxon>
        <taxon>Treponema</taxon>
    </lineage>
</organism>
<proteinExistence type="predicted"/>
<dbReference type="AlphaFoldDB" id="A0A9Q9BNR9"/>
<dbReference type="EMBL" id="CP051635">
    <property type="protein sequence ID" value="UTD00283.1"/>
    <property type="molecule type" value="Genomic_DNA"/>
</dbReference>
<sequence length="199" mass="23476">MLFERIIAAHGENKIISLCKKLIKSSSFTSSADASNLCELAYWLYVIGDRENSLNVCEYTNIEIPKEINYNVWDFILWIWGLEAYIYNEEGRSNDKAFRIEQMKRVWSTPKNSNDTEEKTWSFVQKIMSRQTFETICKLKNIEEAENSGNKKTANDYRFIALYSMIGYGVTAFYPDLEKNKYELNEKIKEYIKCLRQIE</sequence>
<gene>
    <name evidence="1" type="ORF">E4N86_06040</name>
</gene>
<name>A0A9Q9BNR9_TREDN</name>
<dbReference type="Pfam" id="PF20453">
    <property type="entry name" value="DUF6707"/>
    <property type="match status" value="1"/>
</dbReference>
<evidence type="ECO:0000313" key="1">
    <source>
        <dbReference type="EMBL" id="UTD00283.1"/>
    </source>
</evidence>
<evidence type="ECO:0000313" key="2">
    <source>
        <dbReference type="Proteomes" id="UP001056981"/>
    </source>
</evidence>
<protein>
    <submittedName>
        <fullName evidence="1">Uncharacterized protein</fullName>
    </submittedName>
</protein>